<name>A0ABY4S8U9_AQUTE</name>
<dbReference type="InterPro" id="IPR029058">
    <property type="entry name" value="AB_hydrolase_fold"/>
</dbReference>
<dbReference type="RefSeq" id="WP_250198004.1">
    <property type="nucleotide sequence ID" value="NZ_CP097636.1"/>
</dbReference>
<proteinExistence type="predicted"/>
<evidence type="ECO:0000313" key="3">
    <source>
        <dbReference type="Proteomes" id="UP001056201"/>
    </source>
</evidence>
<accession>A0ABY4S8U9</accession>
<organism evidence="2 3">
    <name type="scientific">Aquincola tertiaricarbonis</name>
    <dbReference type="NCBI Taxonomy" id="391953"/>
    <lineage>
        <taxon>Bacteria</taxon>
        <taxon>Pseudomonadati</taxon>
        <taxon>Pseudomonadota</taxon>
        <taxon>Betaproteobacteria</taxon>
        <taxon>Burkholderiales</taxon>
        <taxon>Sphaerotilaceae</taxon>
        <taxon>Aquincola</taxon>
    </lineage>
</organism>
<dbReference type="InterPro" id="IPR016582">
    <property type="entry name" value="OHBut_olig_hydro_put"/>
</dbReference>
<gene>
    <name evidence="2" type="ORF">MW290_30000</name>
</gene>
<dbReference type="Pfam" id="PF10605">
    <property type="entry name" value="3HBOH"/>
    <property type="match status" value="1"/>
</dbReference>
<keyword evidence="3" id="KW-1185">Reference proteome</keyword>
<evidence type="ECO:0000256" key="1">
    <source>
        <dbReference type="ARBA" id="ARBA00022801"/>
    </source>
</evidence>
<dbReference type="SUPFAM" id="SSF53474">
    <property type="entry name" value="alpha/beta-Hydrolases"/>
    <property type="match status" value="1"/>
</dbReference>
<keyword evidence="1 2" id="KW-0378">Hydrolase</keyword>
<reference evidence="2" key="1">
    <citation type="submission" date="2022-05" db="EMBL/GenBank/DDBJ databases">
        <title>An RpoN-dependent PEP-CTERM gene is involved in floc formation of an Aquincola tertiaricarbonis strain.</title>
        <authorList>
            <person name="Qiu D."/>
            <person name="Xia M."/>
        </authorList>
    </citation>
    <scope>NUCLEOTIDE SEQUENCE</scope>
    <source>
        <strain evidence="2">RN12</strain>
    </source>
</reference>
<dbReference type="PROSITE" id="PS51257">
    <property type="entry name" value="PROKAR_LIPOPROTEIN"/>
    <property type="match status" value="1"/>
</dbReference>
<dbReference type="PIRSF" id="PIRSF011409">
    <property type="entry name" value="HObutyrate_olig_hydrol"/>
    <property type="match status" value="1"/>
</dbReference>
<dbReference type="EMBL" id="CP097636">
    <property type="protein sequence ID" value="URI09781.1"/>
    <property type="molecule type" value="Genomic_DNA"/>
</dbReference>
<dbReference type="GO" id="GO:0016787">
    <property type="term" value="F:hydrolase activity"/>
    <property type="evidence" value="ECO:0007669"/>
    <property type="project" value="UniProtKB-KW"/>
</dbReference>
<dbReference type="Proteomes" id="UP001056201">
    <property type="component" value="Chromosome 2"/>
</dbReference>
<protein>
    <submittedName>
        <fullName evidence="2">D-(-)-3-hydroxybutyrate oligomer hydrolase</fullName>
    </submittedName>
</protein>
<sequence>MSKTLADTVFGAFSRRPIPAAALAALAGTLVACGGDGTQLNKLPAGLTHVGATTYGATTAGTGATAAAQDLLTGGLGKDGLADTAPTYADPAAPTAAELRRNALYSNYRGLVDVSARGGYGSFYGPNIDAAGTNTGGQGLIPGREYIGVIDDGSGNKRSVVAVQIPASFNPDAPCLVLGPSSGSRGVYGAIATAGEWGLKKGCAVALTDAGKGMGLYDPTDDTVHRIDGTRATRSAAGALSHFAAALSDTARAAFNAAFPNRLALKHAHSQQNPEKDWGSDTLAAARYAFYALNEEYGRVSWDGSTKEARFDAGNTLVIAGSVSNGGAAVLRAAELDGDGLIDGVVAGEPSAQPSSTTGYGVNLGGAAVPAYGKPLFDYFTFANLYQPCASLAPTAVLSEPTTYNFMGTPAFRALATNRCTALAARGLVTGATTADQAADALARLRAYGFGAENDTMHNAHYGLGNAAIITMMYANAYGRFSVADNVCGLSVAATSATTGEVVAVAANTKAASFATGNGTSNGAPASVVYNNSVGGARQWSFGVSPTSGTADLSLDSALCLRALALGTDPATGAALTATSTPTLAQSQAVRAGVNEVLLNGKLRGKPVMMVGGRSDALIPVNHSERAYAAFNRQQDGEGSQLRYIEVTNAQHFDGFLSFPGFDTRFVPLHVYFNAAMDAMYNRLKNGTPLPPSQVVRAVPRGGTPGAAPALTAANIPAISATPAAADAIGFSGTSINVPN</sequence>
<evidence type="ECO:0000313" key="2">
    <source>
        <dbReference type="EMBL" id="URI09781.1"/>
    </source>
</evidence>